<organism evidence="4 5">
    <name type="scientific">Thermanaerothrix solaris</name>
    <dbReference type="NCBI Taxonomy" id="3058434"/>
    <lineage>
        <taxon>Bacteria</taxon>
        <taxon>Bacillati</taxon>
        <taxon>Chloroflexota</taxon>
        <taxon>Anaerolineae</taxon>
        <taxon>Anaerolineales</taxon>
        <taxon>Anaerolineaceae</taxon>
        <taxon>Thermanaerothrix</taxon>
    </lineage>
</organism>
<evidence type="ECO:0000256" key="1">
    <source>
        <dbReference type="PROSITE-ProRule" id="PRU00339"/>
    </source>
</evidence>
<keyword evidence="5" id="KW-1185">Reference proteome</keyword>
<dbReference type="RefSeq" id="WP_315624748.1">
    <property type="nucleotide sequence ID" value="NZ_JAUHMF010000001.1"/>
</dbReference>
<keyword evidence="1" id="KW-0802">TPR repeat</keyword>
<evidence type="ECO:0000313" key="4">
    <source>
        <dbReference type="EMBL" id="MDT8898102.1"/>
    </source>
</evidence>
<dbReference type="PANTHER" id="PTHR12558:SF13">
    <property type="entry name" value="CELL DIVISION CYCLE PROTEIN 27 HOMOLOG"/>
    <property type="match status" value="1"/>
</dbReference>
<name>A0ABU3NMP3_9CHLR</name>
<dbReference type="InterPro" id="IPR019734">
    <property type="entry name" value="TPR_rpt"/>
</dbReference>
<proteinExistence type="predicted"/>
<dbReference type="Gene3D" id="1.25.40.10">
    <property type="entry name" value="Tetratricopeptide repeat domain"/>
    <property type="match status" value="2"/>
</dbReference>
<feature type="repeat" description="TPR" evidence="1">
    <location>
        <begin position="457"/>
        <end position="490"/>
    </location>
</feature>
<dbReference type="InterPro" id="IPR011990">
    <property type="entry name" value="TPR-like_helical_dom_sf"/>
</dbReference>
<gene>
    <name evidence="4" type="ORF">QYE77_07450</name>
</gene>
<keyword evidence="3" id="KW-0812">Transmembrane</keyword>
<evidence type="ECO:0000256" key="3">
    <source>
        <dbReference type="SAM" id="Phobius"/>
    </source>
</evidence>
<evidence type="ECO:0000313" key="5">
    <source>
        <dbReference type="Proteomes" id="UP001254165"/>
    </source>
</evidence>
<protein>
    <submittedName>
        <fullName evidence="4">Tetratricopeptide repeat protein</fullName>
    </submittedName>
</protein>
<keyword evidence="3" id="KW-0472">Membrane</keyword>
<sequence length="604" mass="66661">MPARAGCATLFTSMVDEQILAEVRNALAQGQRARARDLLTRLLRRDPNQPEYWLWMSAAVETPKERLYCLREVLRLDPDNLDARRGLILMGALPRDERLVVPAALQRRTWQVELEKPRDEATHHLWRRIALYGGLVVLVLALVTAGIFSVNRLRQRAQPTRAAISFQPLPTATPLPQIQTTVTPNPAFTPTITPPWAALEATYTPTPAYGRTPHPIIEAYSLGVRAFERGDDNRAIQYLDQAAQIQPAPDIYTLIGQIYLKQGAYAQALDAFNAALKADKNYAPAYLGRARALLGANPGQADEAARNLQEALRLDPNLAEAYLELAALANAQGDDAGAANYLEQAANLIPESPWIAYYRAWIALRQNDLETALAQAQEALRRDVSLLPAYRLLGQIYLLQDQPVLAIPPLEVYLTYGPAASDNEVLSWLAQAYARQGRVEPALALLDRALAADRLNLALWLQRGEINLEAKAYEAALDDFKQALNLNPRSFAANLGRGRALLGLEAYGDAYMQLSKAEGLARSDADKAAVYYWRAQAVEPLDPRAAYADWQRLLTLPEEAVPVAWRTQAQQALARLATPTPTLLRSSTLTGTPPTPTPAVTATR</sequence>
<accession>A0ABU3NMP3</accession>
<dbReference type="PANTHER" id="PTHR12558">
    <property type="entry name" value="CELL DIVISION CYCLE 16,23,27"/>
    <property type="match status" value="1"/>
</dbReference>
<feature type="region of interest" description="Disordered" evidence="2">
    <location>
        <begin position="583"/>
        <end position="604"/>
    </location>
</feature>
<dbReference type="Proteomes" id="UP001254165">
    <property type="component" value="Unassembled WGS sequence"/>
</dbReference>
<evidence type="ECO:0000256" key="2">
    <source>
        <dbReference type="SAM" id="MobiDB-lite"/>
    </source>
</evidence>
<dbReference type="Pfam" id="PF13432">
    <property type="entry name" value="TPR_16"/>
    <property type="match status" value="4"/>
</dbReference>
<dbReference type="SUPFAM" id="SSF48452">
    <property type="entry name" value="TPR-like"/>
    <property type="match status" value="3"/>
</dbReference>
<feature type="transmembrane region" description="Helical" evidence="3">
    <location>
        <begin position="129"/>
        <end position="150"/>
    </location>
</feature>
<comment type="caution">
    <text evidence="4">The sequence shown here is derived from an EMBL/GenBank/DDBJ whole genome shotgun (WGS) entry which is preliminary data.</text>
</comment>
<dbReference type="PROSITE" id="PS50005">
    <property type="entry name" value="TPR"/>
    <property type="match status" value="3"/>
</dbReference>
<reference evidence="4 5" key="1">
    <citation type="submission" date="2023-07" db="EMBL/GenBank/DDBJ databases">
        <title>Novel species of Thermanaerothrix with wide hydrolytic capabilities.</title>
        <authorList>
            <person name="Zayulina K.S."/>
            <person name="Podosokorskaya O.A."/>
            <person name="Elcheninov A.G."/>
        </authorList>
    </citation>
    <scope>NUCLEOTIDE SEQUENCE [LARGE SCALE GENOMIC DNA]</scope>
    <source>
        <strain evidence="4 5">4228-RoL</strain>
    </source>
</reference>
<dbReference type="SMART" id="SM00028">
    <property type="entry name" value="TPR"/>
    <property type="match status" value="7"/>
</dbReference>
<feature type="repeat" description="TPR" evidence="1">
    <location>
        <begin position="319"/>
        <end position="352"/>
    </location>
</feature>
<feature type="repeat" description="TPR" evidence="1">
    <location>
        <begin position="249"/>
        <end position="282"/>
    </location>
</feature>
<keyword evidence="3" id="KW-1133">Transmembrane helix</keyword>
<dbReference type="EMBL" id="JAUHMF010000001">
    <property type="protein sequence ID" value="MDT8898102.1"/>
    <property type="molecule type" value="Genomic_DNA"/>
</dbReference>